<evidence type="ECO:0000256" key="3">
    <source>
        <dbReference type="ARBA" id="ARBA00004348"/>
    </source>
</evidence>
<evidence type="ECO:0000256" key="6">
    <source>
        <dbReference type="ARBA" id="ARBA00022679"/>
    </source>
</evidence>
<dbReference type="SMART" id="SM00721">
    <property type="entry name" value="BAR"/>
    <property type="match status" value="1"/>
</dbReference>
<dbReference type="Pfam" id="PF01853">
    <property type="entry name" value="MOZ_SAS"/>
    <property type="match status" value="1"/>
</dbReference>
<dbReference type="EC" id="2.3.1.48" evidence="15"/>
<dbReference type="InterPro" id="IPR016181">
    <property type="entry name" value="Acyl_CoA_acyltransferase"/>
</dbReference>
<evidence type="ECO:0000256" key="12">
    <source>
        <dbReference type="ARBA" id="ARBA00022990"/>
    </source>
</evidence>
<evidence type="ECO:0000256" key="9">
    <source>
        <dbReference type="ARBA" id="ARBA00022833"/>
    </source>
</evidence>
<keyword evidence="6" id="KW-0808">Transferase</keyword>
<dbReference type="CDD" id="cd00160">
    <property type="entry name" value="RhoGEF"/>
    <property type="match status" value="1"/>
</dbReference>
<accession>A0ABP9Z5L6</accession>
<comment type="subcellular location">
    <subcellularLocation>
        <location evidence="2">Cell junction</location>
    </subcellularLocation>
    <subcellularLocation>
        <location evidence="3">Golgi apparatus</location>
        <location evidence="3">Golgi stack</location>
    </subcellularLocation>
    <subcellularLocation>
        <location evidence="1 15">Nucleus</location>
    </subcellularLocation>
</comment>
<dbReference type="Gene3D" id="2.30.30.40">
    <property type="entry name" value="SH3 Domains"/>
    <property type="match status" value="1"/>
</dbReference>
<keyword evidence="5 14" id="KW-0728">SH3 domain</keyword>
<comment type="similarity">
    <text evidence="4 15">Belongs to the MYST (SAS/MOZ) family.</text>
</comment>
<keyword evidence="8" id="KW-0863">Zinc-finger</keyword>
<evidence type="ECO:0000313" key="22">
    <source>
        <dbReference type="Proteomes" id="UP001473302"/>
    </source>
</evidence>
<dbReference type="SUPFAM" id="SSF55729">
    <property type="entry name" value="Acyl-CoA N-acyltransferases (Nat)"/>
    <property type="match status" value="1"/>
</dbReference>
<dbReference type="SUPFAM" id="SSF50044">
    <property type="entry name" value="SH3-domain"/>
    <property type="match status" value="1"/>
</dbReference>
<comment type="caution">
    <text evidence="21">The sequence shown here is derived from an EMBL/GenBank/DDBJ whole genome shotgun (WGS) entry which is preliminary data.</text>
</comment>
<feature type="region of interest" description="Disordered" evidence="16">
    <location>
        <begin position="525"/>
        <end position="594"/>
    </location>
</feature>
<dbReference type="InterPro" id="IPR027267">
    <property type="entry name" value="AH/BAR_dom_sf"/>
</dbReference>
<keyword evidence="13 15" id="KW-0539">Nucleus</keyword>
<feature type="compositionally biased region" description="Acidic residues" evidence="16">
    <location>
        <begin position="563"/>
        <end position="594"/>
    </location>
</feature>
<dbReference type="InterPro" id="IPR001331">
    <property type="entry name" value="GDS_CDC24_CS"/>
</dbReference>
<dbReference type="InterPro" id="IPR036388">
    <property type="entry name" value="WH-like_DNA-bd_sf"/>
</dbReference>
<evidence type="ECO:0000256" key="15">
    <source>
        <dbReference type="RuleBase" id="RU361211"/>
    </source>
</evidence>
<dbReference type="Gene3D" id="3.40.630.30">
    <property type="match status" value="1"/>
</dbReference>
<evidence type="ECO:0000256" key="4">
    <source>
        <dbReference type="ARBA" id="ARBA00010107"/>
    </source>
</evidence>
<dbReference type="PROSITE" id="PS50010">
    <property type="entry name" value="DH_2"/>
    <property type="match status" value="1"/>
</dbReference>
<gene>
    <name evidence="21" type="ORF">MFLAVUS_007911</name>
</gene>
<dbReference type="InterPro" id="IPR001452">
    <property type="entry name" value="SH3_domain"/>
</dbReference>
<dbReference type="PROSITE" id="PS51021">
    <property type="entry name" value="BAR"/>
    <property type="match status" value="1"/>
</dbReference>
<evidence type="ECO:0000259" key="19">
    <source>
        <dbReference type="PROSITE" id="PS51021"/>
    </source>
</evidence>
<name>A0ABP9Z5L6_9FUNG</name>
<evidence type="ECO:0000256" key="5">
    <source>
        <dbReference type="ARBA" id="ARBA00022443"/>
    </source>
</evidence>
<dbReference type="Gene3D" id="1.10.10.10">
    <property type="entry name" value="Winged helix-like DNA-binding domain superfamily/Winged helix DNA-binding domain"/>
    <property type="match status" value="1"/>
</dbReference>
<dbReference type="Gene3D" id="1.20.1270.60">
    <property type="entry name" value="Arfaptin homology (AH) domain/BAR domain"/>
    <property type="match status" value="1"/>
</dbReference>
<protein>
    <recommendedName>
        <fullName evidence="15">Histone acetyltransferase</fullName>
        <ecNumber evidence="15">2.3.1.48</ecNumber>
    </recommendedName>
</protein>
<dbReference type="PROSITE" id="PS50002">
    <property type="entry name" value="SH3"/>
    <property type="match status" value="1"/>
</dbReference>
<evidence type="ECO:0000256" key="10">
    <source>
        <dbReference type="ARBA" id="ARBA00022853"/>
    </source>
</evidence>
<feature type="domain" description="BAR" evidence="19">
    <location>
        <begin position="951"/>
        <end position="1184"/>
    </location>
</feature>
<dbReference type="InterPro" id="IPR040706">
    <property type="entry name" value="Zf-MYST"/>
</dbReference>
<dbReference type="InterPro" id="IPR004148">
    <property type="entry name" value="BAR_dom"/>
</dbReference>
<evidence type="ECO:0000256" key="14">
    <source>
        <dbReference type="PROSITE-ProRule" id="PRU00192"/>
    </source>
</evidence>
<evidence type="ECO:0000256" key="11">
    <source>
        <dbReference type="ARBA" id="ARBA00022949"/>
    </source>
</evidence>
<dbReference type="InterPro" id="IPR050603">
    <property type="entry name" value="MYST_HAT"/>
</dbReference>
<dbReference type="EMBL" id="BAABUK010000021">
    <property type="protein sequence ID" value="GAA5814415.1"/>
    <property type="molecule type" value="Genomic_DNA"/>
</dbReference>
<feature type="domain" description="MYST-type HAT" evidence="20">
    <location>
        <begin position="170"/>
        <end position="421"/>
    </location>
</feature>
<dbReference type="SUPFAM" id="SSF48065">
    <property type="entry name" value="DBL homology domain (DH-domain)"/>
    <property type="match status" value="1"/>
</dbReference>
<organism evidence="21 22">
    <name type="scientific">Mucor flavus</name>
    <dbReference type="NCBI Taxonomy" id="439312"/>
    <lineage>
        <taxon>Eukaryota</taxon>
        <taxon>Fungi</taxon>
        <taxon>Fungi incertae sedis</taxon>
        <taxon>Mucoromycota</taxon>
        <taxon>Mucoromycotina</taxon>
        <taxon>Mucoromycetes</taxon>
        <taxon>Mucorales</taxon>
        <taxon>Mucorineae</taxon>
        <taxon>Mucoraceae</taxon>
        <taxon>Mucor</taxon>
    </lineage>
</organism>
<dbReference type="PROSITE" id="PS00741">
    <property type="entry name" value="DH_1"/>
    <property type="match status" value="1"/>
</dbReference>
<evidence type="ECO:0000259" key="20">
    <source>
        <dbReference type="PROSITE" id="PS51726"/>
    </source>
</evidence>
<keyword evidence="22" id="KW-1185">Reference proteome</keyword>
<reference evidence="21 22" key="1">
    <citation type="submission" date="2024-04" db="EMBL/GenBank/DDBJ databases">
        <title>genome sequences of Mucor flavus KT1a and Helicostylum pulchrum KT1b strains isolated from the surface of a dry-aged beef.</title>
        <authorList>
            <person name="Toyotome T."/>
            <person name="Hosono M."/>
            <person name="Torimaru M."/>
            <person name="Fukuda K."/>
            <person name="Mikami N."/>
        </authorList>
    </citation>
    <scope>NUCLEOTIDE SEQUENCE [LARGE SCALE GENOMIC DNA]</scope>
    <source>
        <strain evidence="21 22">KT1a</strain>
    </source>
</reference>
<dbReference type="InterPro" id="IPR000219">
    <property type="entry name" value="DH_dom"/>
</dbReference>
<feature type="domain" description="SH3" evidence="17">
    <location>
        <begin position="1220"/>
        <end position="1293"/>
    </location>
</feature>
<dbReference type="PROSITE" id="PS51726">
    <property type="entry name" value="MYST_HAT"/>
    <property type="match status" value="1"/>
</dbReference>
<dbReference type="PANTHER" id="PTHR10615:SF161">
    <property type="entry name" value="HISTONE ACETYLTRANSFERASE KAT7"/>
    <property type="match status" value="1"/>
</dbReference>
<dbReference type="SMART" id="SM00325">
    <property type="entry name" value="RhoGEF"/>
    <property type="match status" value="1"/>
</dbReference>
<comment type="catalytic activity">
    <reaction evidence="15">
        <text>L-lysyl-[protein] + acetyl-CoA = N(6)-acetyl-L-lysyl-[protein] + CoA + H(+)</text>
        <dbReference type="Rhea" id="RHEA:45948"/>
        <dbReference type="Rhea" id="RHEA-COMP:9752"/>
        <dbReference type="Rhea" id="RHEA-COMP:10731"/>
        <dbReference type="ChEBI" id="CHEBI:15378"/>
        <dbReference type="ChEBI" id="CHEBI:29969"/>
        <dbReference type="ChEBI" id="CHEBI:57287"/>
        <dbReference type="ChEBI" id="CHEBI:57288"/>
        <dbReference type="ChEBI" id="CHEBI:61930"/>
        <dbReference type="EC" id="2.3.1.48"/>
    </reaction>
</comment>
<evidence type="ECO:0000259" key="17">
    <source>
        <dbReference type="PROSITE" id="PS50002"/>
    </source>
</evidence>
<feature type="region of interest" description="Disordered" evidence="16">
    <location>
        <begin position="135"/>
        <end position="155"/>
    </location>
</feature>
<dbReference type="Gene3D" id="3.30.60.60">
    <property type="entry name" value="N-acetyl transferase-like"/>
    <property type="match status" value="1"/>
</dbReference>
<evidence type="ECO:0000256" key="2">
    <source>
        <dbReference type="ARBA" id="ARBA00004282"/>
    </source>
</evidence>
<feature type="domain" description="DH" evidence="18">
    <location>
        <begin position="736"/>
        <end position="919"/>
    </location>
</feature>
<dbReference type="Proteomes" id="UP001473302">
    <property type="component" value="Unassembled WGS sequence"/>
</dbReference>
<keyword evidence="10" id="KW-0156">Chromatin regulator</keyword>
<evidence type="ECO:0000256" key="16">
    <source>
        <dbReference type="SAM" id="MobiDB-lite"/>
    </source>
</evidence>
<evidence type="ECO:0000256" key="13">
    <source>
        <dbReference type="ARBA" id="ARBA00023242"/>
    </source>
</evidence>
<sequence length="1293" mass="148733">MTISKKQYQVRRTSTRAIHNPKIDTHGPFVPQYSSVETLHSGRGIDLGEEYTRGLPRQQCLDRFENAKHLAESQPKPIEIAAPTIPTAIPSPEPIITVEEATTNHASRQSDSVPQADASRKRILRQRIQKIKPVKRRRLVHTPSSDSSSDSQIQQLPTKSFLPIPSRHQENVGHISKIEIGGYIIDVWYLAPYPEEYSKLDVLYVCEYCLKYIKSSYIAKRHKVKCSMKHPPGDEIYREGIISIFEVDGRKNKIYCQNLCLLAKMFLDHKTLYYDVEPFLFYILTETDQDGCHFVGYFSKEKQSLLDYNLSCIMTLPAYQRKGYGQFLINFSYLLSKKEGKIGSPEKPLSDLGLLSYRKYWLNMIQQELEKRETITLQVTTLEYNQLLKQKEDGQYDILIGQDNIKTNRLYAKGELLTWVPYMVAAKGDAGILNIPREYTQQQHQYHTYHQNQSISTSDISTDAILSNRQKTKKRLTRSVERNSLSFHALRAKFHHNDKKNDTLKKNTMPRRITAVAKNISDLSDHFPLKRNHNDLPASKTTPSLWSSSNGSSTTAEEFEKYGDEEDDEDEDDRDEQDEEEEEEDDDDDEDDDDEILAIPTLGIRAVPRTGSFVTELSKRLAISEKKGEPVSHTILSMRRSAPNFEEPSLPVTTSMHHIVNRKSVPNSSSSPSLVIPPAMIKRSTTGTSISSSNSSVSASSNKRNNWHFTHWFSHPPLPSSLTTTVESQPQPSASKRARIIQELISTEKNYQTDMELIKEIYYDEAHQVFSKIEIKHIFINLLDIISFEKDFISILDSACCEQESDITIGTAFSIMMTRMDQLYGDYCKKHEDAASKIQEISSRSNVQTFFLKCKEKLQGRTMCWDLPSLLIKPVQRVLKYPLLLKEIVASTPEHHPDYDQLIIVTHEIQQMADHINEMKRRKDMVEQLIIDKKKIDRNVVQGINKKFTRRVHRKKQFSAGQDASFDHLYKQFELRQEIAKQFEKGAQEWLVKIKQNINSLSDLVHGLEAVYGDSDGIGLRSMRAFKKLVSQLETNSVETNLQEAVYNRIESYLKLFKNPLHIIQKRNRKLIDYDRARHLISKGEVPDKQLQISAEQYISLNAHLLDELPVFLSLTVTYFDIIVSELARVQATYWRKSKLEWKSLTIEQPFGREHTWVSIESDYRTTIKRIQPRIDEIISKPRDSGCFILPNNPSTVSIDQAAPKLKTNKKYDSLFSESQPVFQCIALVDYESPEKLQVQEGDLIQIWLPTNTMHSDSATVSTNASSTEWWYGSLANNSEVYGWLPSNICERV</sequence>
<keyword evidence="7" id="KW-0479">Metal-binding</keyword>
<keyword evidence="12" id="KW-0007">Acetylation</keyword>
<dbReference type="PANTHER" id="PTHR10615">
    <property type="entry name" value="HISTONE ACETYLTRANSFERASE"/>
    <property type="match status" value="1"/>
</dbReference>
<feature type="compositionally biased region" description="Basic and acidic residues" evidence="16">
    <location>
        <begin position="525"/>
        <end position="534"/>
    </location>
</feature>
<evidence type="ECO:0000313" key="21">
    <source>
        <dbReference type="EMBL" id="GAA5814415.1"/>
    </source>
</evidence>
<keyword evidence="9" id="KW-0862">Zinc</keyword>
<dbReference type="Gene3D" id="1.20.900.10">
    <property type="entry name" value="Dbl homology (DH) domain"/>
    <property type="match status" value="1"/>
</dbReference>
<dbReference type="SUPFAM" id="SSF103657">
    <property type="entry name" value="BAR/IMD domain-like"/>
    <property type="match status" value="1"/>
</dbReference>
<feature type="compositionally biased region" description="Low complexity" evidence="16">
    <location>
        <begin position="541"/>
        <end position="555"/>
    </location>
</feature>
<keyword evidence="11" id="KW-0965">Cell junction</keyword>
<proteinExistence type="inferred from homology"/>
<evidence type="ECO:0000256" key="1">
    <source>
        <dbReference type="ARBA" id="ARBA00004123"/>
    </source>
</evidence>
<dbReference type="InterPro" id="IPR035899">
    <property type="entry name" value="DBL_dom_sf"/>
</dbReference>
<dbReference type="InterPro" id="IPR002717">
    <property type="entry name" value="HAT_MYST-type"/>
</dbReference>
<evidence type="ECO:0000256" key="8">
    <source>
        <dbReference type="ARBA" id="ARBA00022771"/>
    </source>
</evidence>
<evidence type="ECO:0000259" key="18">
    <source>
        <dbReference type="PROSITE" id="PS50010"/>
    </source>
</evidence>
<dbReference type="Pfam" id="PF00621">
    <property type="entry name" value="RhoGEF"/>
    <property type="match status" value="1"/>
</dbReference>
<dbReference type="Pfam" id="PF17772">
    <property type="entry name" value="zf-MYST"/>
    <property type="match status" value="1"/>
</dbReference>
<dbReference type="Pfam" id="PF03114">
    <property type="entry name" value="BAR"/>
    <property type="match status" value="1"/>
</dbReference>
<dbReference type="InterPro" id="IPR036028">
    <property type="entry name" value="SH3-like_dom_sf"/>
</dbReference>
<evidence type="ECO:0000256" key="7">
    <source>
        <dbReference type="ARBA" id="ARBA00022723"/>
    </source>
</evidence>